<gene>
    <name evidence="2" type="primary">mobC</name>
    <name evidence="2" type="ORF">D7003_18535</name>
</gene>
<dbReference type="Pfam" id="PF21983">
    <property type="entry name" value="NikA-like"/>
    <property type="match status" value="1"/>
</dbReference>
<dbReference type="InterPro" id="IPR053842">
    <property type="entry name" value="NikA-like"/>
</dbReference>
<dbReference type="EMBL" id="RBED01000139">
    <property type="protein sequence ID" value="RNL49483.1"/>
    <property type="molecule type" value="Genomic_DNA"/>
</dbReference>
<keyword evidence="3" id="KW-1185">Reference proteome</keyword>
<name>A0A3N0BLG6_9MICC</name>
<evidence type="ECO:0000313" key="3">
    <source>
        <dbReference type="Proteomes" id="UP000273807"/>
    </source>
</evidence>
<dbReference type="Proteomes" id="UP000273807">
    <property type="component" value="Unassembled WGS sequence"/>
</dbReference>
<dbReference type="OrthoDB" id="4882882at2"/>
<dbReference type="AlphaFoldDB" id="A0A3N0BLG6"/>
<proteinExistence type="predicted"/>
<sequence>MAASLGSPSEGLVMADSSWFRRRQQPAPVPERVPALAEPAPVPSPEGPAGPRGERTKTVAVRLTPDEYAAWVLVAEAEGRGQMGRWVRETVTARLENRPVAAPVSQAREMRAELARMGSNLNQIAKALNIAALGGAPALGTEEIGRNLEAARELLGSVRDELRGR</sequence>
<comment type="caution">
    <text evidence="2">The sequence shown here is derived from an EMBL/GenBank/DDBJ whole genome shotgun (WGS) entry which is preliminary data.</text>
</comment>
<reference evidence="2 3" key="1">
    <citation type="submission" date="2018-10" db="EMBL/GenBank/DDBJ databases">
        <title>Genome sequencing of Arthrobacter oryzae TNB02.</title>
        <authorList>
            <person name="Cho Y.-J."/>
            <person name="Cho A."/>
            <person name="Kim O.-S."/>
        </authorList>
    </citation>
    <scope>NUCLEOTIDE SEQUENCE [LARGE SCALE GENOMIC DNA]</scope>
    <source>
        <strain evidence="2 3">TNB02</strain>
    </source>
</reference>
<protein>
    <submittedName>
        <fullName evidence="2">Plasmid mobilization relaxosome protein MobC</fullName>
    </submittedName>
</protein>
<organism evidence="2 3">
    <name type="scientific">Arthrobacter oryzae</name>
    <dbReference type="NCBI Taxonomy" id="409290"/>
    <lineage>
        <taxon>Bacteria</taxon>
        <taxon>Bacillati</taxon>
        <taxon>Actinomycetota</taxon>
        <taxon>Actinomycetes</taxon>
        <taxon>Micrococcales</taxon>
        <taxon>Micrococcaceae</taxon>
        <taxon>Arthrobacter</taxon>
    </lineage>
</organism>
<accession>A0A3N0BLG6</accession>
<evidence type="ECO:0000256" key="1">
    <source>
        <dbReference type="SAM" id="MobiDB-lite"/>
    </source>
</evidence>
<evidence type="ECO:0000313" key="2">
    <source>
        <dbReference type="EMBL" id="RNL49483.1"/>
    </source>
</evidence>
<feature type="region of interest" description="Disordered" evidence="1">
    <location>
        <begin position="16"/>
        <end position="55"/>
    </location>
</feature>